<sequence length="392" mass="45037">STSPTKGKNKRSSSAMSHATTHRSTLRIVDRTTHRQPFPLDERTTLPPPDPSTTDFPPTPFPPGTPGTHFNIYKALLRHPNLFFPFALRLPPHTLLSLYAIDKEFHYRLNRYSISIMHDYVSRLAPTAARIFAWRLYPHLCISDPVLKPMDARPHLARDIPSLRWVSMVLYRGRVVRQVLTLLGIEGHRVPARAEEALMRFWVLMDLGTFGARRRYLREGWGKVDVLLVQMFFVKVDMRMGHPVTGGAEGGWLGHLLLTQKSLVTLRDVLMGSELRCDEYCDRPYDELMEWVVQTYPVNRFDLDWVPDLVDEESTGIPSEYVGFLCREHRLFDGSYLPSAVDLVEAEGLKRFGYARTAQMDWRTLEFILYGHVDAAGENVPVARRHVKSKKV</sequence>
<comment type="caution">
    <text evidence="2">The sequence shown here is derived from an EMBL/GenBank/DDBJ whole genome shotgun (WGS) entry which is preliminary data.</text>
</comment>
<evidence type="ECO:0000313" key="3">
    <source>
        <dbReference type="Proteomes" id="UP000799444"/>
    </source>
</evidence>
<organism evidence="2 3">
    <name type="scientific">Polyplosphaeria fusca</name>
    <dbReference type="NCBI Taxonomy" id="682080"/>
    <lineage>
        <taxon>Eukaryota</taxon>
        <taxon>Fungi</taxon>
        <taxon>Dikarya</taxon>
        <taxon>Ascomycota</taxon>
        <taxon>Pezizomycotina</taxon>
        <taxon>Dothideomycetes</taxon>
        <taxon>Pleosporomycetidae</taxon>
        <taxon>Pleosporales</taxon>
        <taxon>Tetraplosphaeriaceae</taxon>
        <taxon>Polyplosphaeria</taxon>
    </lineage>
</organism>
<proteinExistence type="predicted"/>
<gene>
    <name evidence="2" type="ORF">EJ04DRAFT_418177</name>
</gene>
<dbReference type="AlphaFoldDB" id="A0A9P4R0S3"/>
<evidence type="ECO:0000256" key="1">
    <source>
        <dbReference type="SAM" id="MobiDB-lite"/>
    </source>
</evidence>
<name>A0A9P4R0S3_9PLEO</name>
<evidence type="ECO:0000313" key="2">
    <source>
        <dbReference type="EMBL" id="KAF2734629.1"/>
    </source>
</evidence>
<reference evidence="2" key="1">
    <citation type="journal article" date="2020" name="Stud. Mycol.">
        <title>101 Dothideomycetes genomes: a test case for predicting lifestyles and emergence of pathogens.</title>
        <authorList>
            <person name="Haridas S."/>
            <person name="Albert R."/>
            <person name="Binder M."/>
            <person name="Bloem J."/>
            <person name="Labutti K."/>
            <person name="Salamov A."/>
            <person name="Andreopoulos B."/>
            <person name="Baker S."/>
            <person name="Barry K."/>
            <person name="Bills G."/>
            <person name="Bluhm B."/>
            <person name="Cannon C."/>
            <person name="Castanera R."/>
            <person name="Culley D."/>
            <person name="Daum C."/>
            <person name="Ezra D."/>
            <person name="Gonzalez J."/>
            <person name="Henrissat B."/>
            <person name="Kuo A."/>
            <person name="Liang C."/>
            <person name="Lipzen A."/>
            <person name="Lutzoni F."/>
            <person name="Magnuson J."/>
            <person name="Mondo S."/>
            <person name="Nolan M."/>
            <person name="Ohm R."/>
            <person name="Pangilinan J."/>
            <person name="Park H.-J."/>
            <person name="Ramirez L."/>
            <person name="Alfaro M."/>
            <person name="Sun H."/>
            <person name="Tritt A."/>
            <person name="Yoshinaga Y."/>
            <person name="Zwiers L.-H."/>
            <person name="Turgeon B."/>
            <person name="Goodwin S."/>
            <person name="Spatafora J."/>
            <person name="Crous P."/>
            <person name="Grigoriev I."/>
        </authorList>
    </citation>
    <scope>NUCLEOTIDE SEQUENCE</scope>
    <source>
        <strain evidence="2">CBS 125425</strain>
    </source>
</reference>
<dbReference type="Proteomes" id="UP000799444">
    <property type="component" value="Unassembled WGS sequence"/>
</dbReference>
<keyword evidence="3" id="KW-1185">Reference proteome</keyword>
<feature type="compositionally biased region" description="Polar residues" evidence="1">
    <location>
        <begin position="1"/>
        <end position="19"/>
    </location>
</feature>
<feature type="compositionally biased region" description="Pro residues" evidence="1">
    <location>
        <begin position="46"/>
        <end position="61"/>
    </location>
</feature>
<protein>
    <submittedName>
        <fullName evidence="2">Uncharacterized protein</fullName>
    </submittedName>
</protein>
<feature type="non-terminal residue" evidence="2">
    <location>
        <position position="1"/>
    </location>
</feature>
<feature type="region of interest" description="Disordered" evidence="1">
    <location>
        <begin position="1"/>
        <end position="61"/>
    </location>
</feature>
<accession>A0A9P4R0S3</accession>
<dbReference type="OrthoDB" id="4966at2759"/>
<feature type="non-terminal residue" evidence="2">
    <location>
        <position position="392"/>
    </location>
</feature>
<dbReference type="EMBL" id="ML996145">
    <property type="protein sequence ID" value="KAF2734629.1"/>
    <property type="molecule type" value="Genomic_DNA"/>
</dbReference>